<dbReference type="PANTHER" id="PTHR32114:SF2">
    <property type="entry name" value="ABC TRANSPORTER ABCH.3"/>
    <property type="match status" value="1"/>
</dbReference>
<dbReference type="RefSeq" id="WP_233734535.1">
    <property type="nucleotide sequence ID" value="NZ_JAJVCN010000005.1"/>
</dbReference>
<evidence type="ECO:0000313" key="7">
    <source>
        <dbReference type="EMBL" id="MCE7011776.1"/>
    </source>
</evidence>
<comment type="caution">
    <text evidence="7">The sequence shown here is derived from an EMBL/GenBank/DDBJ whole genome shotgun (WGS) entry which is preliminary data.</text>
</comment>
<feature type="region of interest" description="Disordered" evidence="5">
    <location>
        <begin position="413"/>
        <end position="464"/>
    </location>
</feature>
<accession>A0ABS8ZVP4</accession>
<dbReference type="Pfam" id="PF13558">
    <property type="entry name" value="SbcC_Walker_B"/>
    <property type="match status" value="1"/>
</dbReference>
<evidence type="ECO:0000259" key="6">
    <source>
        <dbReference type="Pfam" id="PF13476"/>
    </source>
</evidence>
<keyword evidence="4" id="KW-0175">Coiled coil</keyword>
<dbReference type="EMBL" id="JAJVCN010000005">
    <property type="protein sequence ID" value="MCE7011776.1"/>
    <property type="molecule type" value="Genomic_DNA"/>
</dbReference>
<feature type="domain" description="Rad50/SbcC-type AAA" evidence="6">
    <location>
        <begin position="6"/>
        <end position="202"/>
    </location>
</feature>
<feature type="coiled-coil region" evidence="4">
    <location>
        <begin position="650"/>
        <end position="684"/>
    </location>
</feature>
<feature type="coiled-coil region" evidence="4">
    <location>
        <begin position="329"/>
        <end position="367"/>
    </location>
</feature>
<name>A0ABS8ZVP4_9PSEU</name>
<feature type="compositionally biased region" description="Low complexity" evidence="5">
    <location>
        <begin position="445"/>
        <end position="455"/>
    </location>
</feature>
<dbReference type="Proteomes" id="UP001521150">
    <property type="component" value="Unassembled WGS sequence"/>
</dbReference>
<evidence type="ECO:0000256" key="1">
    <source>
        <dbReference type="ARBA" id="ARBA00006930"/>
    </source>
</evidence>
<feature type="compositionally biased region" description="Basic and acidic residues" evidence="5">
    <location>
        <begin position="413"/>
        <end position="424"/>
    </location>
</feature>
<organism evidence="7 8">
    <name type="scientific">Kibdelosporangium philippinense</name>
    <dbReference type="NCBI Taxonomy" id="211113"/>
    <lineage>
        <taxon>Bacteria</taxon>
        <taxon>Bacillati</taxon>
        <taxon>Actinomycetota</taxon>
        <taxon>Actinomycetes</taxon>
        <taxon>Pseudonocardiales</taxon>
        <taxon>Pseudonocardiaceae</taxon>
        <taxon>Kibdelosporangium</taxon>
    </lineage>
</organism>
<evidence type="ECO:0000256" key="4">
    <source>
        <dbReference type="SAM" id="Coils"/>
    </source>
</evidence>
<evidence type="ECO:0000256" key="3">
    <source>
        <dbReference type="ARBA" id="ARBA00013368"/>
    </source>
</evidence>
<evidence type="ECO:0000256" key="5">
    <source>
        <dbReference type="SAM" id="MobiDB-lite"/>
    </source>
</evidence>
<gene>
    <name evidence="7" type="ORF">LWC34_54530</name>
</gene>
<comment type="subunit">
    <text evidence="2">Heterodimer of SbcC and SbcD.</text>
</comment>
<proteinExistence type="inferred from homology"/>
<dbReference type="PANTHER" id="PTHR32114">
    <property type="entry name" value="ABC TRANSPORTER ABCH.3"/>
    <property type="match status" value="1"/>
</dbReference>
<reference evidence="7 8" key="1">
    <citation type="submission" date="2021-12" db="EMBL/GenBank/DDBJ databases">
        <title>Genome sequence of Kibdelosporangium philippinense ATCC 49844.</title>
        <authorList>
            <person name="Fedorov E.A."/>
            <person name="Omeragic M."/>
            <person name="Shalygina K.F."/>
            <person name="Maclea K.S."/>
        </authorList>
    </citation>
    <scope>NUCLEOTIDE SEQUENCE [LARGE SCALE GENOMIC DNA]</scope>
    <source>
        <strain evidence="7 8">ATCC 49844</strain>
    </source>
</reference>
<dbReference type="SUPFAM" id="SSF52540">
    <property type="entry name" value="P-loop containing nucleoside triphosphate hydrolases"/>
    <property type="match status" value="1"/>
</dbReference>
<dbReference type="InterPro" id="IPR027417">
    <property type="entry name" value="P-loop_NTPase"/>
</dbReference>
<evidence type="ECO:0000256" key="2">
    <source>
        <dbReference type="ARBA" id="ARBA00011322"/>
    </source>
</evidence>
<dbReference type="Gene3D" id="3.40.50.300">
    <property type="entry name" value="P-loop containing nucleotide triphosphate hydrolases"/>
    <property type="match status" value="2"/>
</dbReference>
<sequence length="1000" mass="107621">MRPLTLKFRGLRSYRAEQEIDFRNVSLMAIVGDTGAGKSSLLEALCFALYGGCTWDARSGKGLIADGGDGTLRVELTFQAKGKTWRVTRTTSASGYPPSTHRLTCLDDGTEVDNSRAVDSAIRGLVGLDYTAFLKAVVLPQGRFQELLQTPEANRTAILKTALRLDHITDVRNQAKALYERLNPLLTKLVVRRAGLLPDPEEALRDALHRLSETKAENGRLETVKTAVTEAQKTHDDAARRGQECRSAARQLTTRIPPDTEHRYQQLIEFDAALKHQLSTIEGELSDAEAREEELGAVLDGADADGTGVAAVASTLATLKSLLDQLPAIEEDQRQLDSEDAAIQAERADLQARKDAHVEIVREAEQAQTHADEMDAAHAAAANALGRYRVLLTDARNASTAVDTATVEVEKARQAAREHEEAVDKATNASSQADTEAEAAEEQVEAASRTNAAAHAAEHSGPGDPCPVCVRPLPDGFAPPAVADVARVKALRTRANKRARALADELAAAVESNNTAKATLQGALGKVSEAISQRDTALELVHAELGKVDFGQDDETLLTDAQFTARQAADAKQTAVDAAKVAQDAATRDITEIRRDEAALIKREKALAKSRSALKRRQGKMAESHDTLPTAYQISGDLNTAAIQRAMDQAQRRQGELAEVTTQLKSAQAQAKRLRDNKNGVIKDIQSRVEQPAEQLSRTIQAVADTAAAIPWLSEPPAIPARPEPFSILTDAQWGKETLNRVDEIIRLSRDAASAQDDVAAGAATAITEALSRAGVATIDELTELFIAAKAKAKVAERDRDKAQADLPICAELDRRISVAQPTVDSLRELSSLLADGKFLAAVVKRRQRALLGIASELFLSMTEDRFAFSDDFRIVDGHTGQPRDVKTLSGGETFLASLALALALVELTSRGGGRVEALFLDEGFGSLDTNVLGEALEALTRQAMGGRLVAVISHMRAVAENFDNVLMVTRTLSGSEAHWASPAERDQLVTDELAAGLLT</sequence>
<feature type="compositionally biased region" description="Acidic residues" evidence="5">
    <location>
        <begin position="435"/>
        <end position="444"/>
    </location>
</feature>
<keyword evidence="8" id="KW-1185">Reference proteome</keyword>
<dbReference type="Pfam" id="PF13476">
    <property type="entry name" value="AAA_23"/>
    <property type="match status" value="1"/>
</dbReference>
<protein>
    <recommendedName>
        <fullName evidence="3">Nuclease SbcCD subunit C</fullName>
    </recommendedName>
</protein>
<evidence type="ECO:0000313" key="8">
    <source>
        <dbReference type="Proteomes" id="UP001521150"/>
    </source>
</evidence>
<comment type="similarity">
    <text evidence="1">Belongs to the SMC family. SbcC subfamily.</text>
</comment>
<dbReference type="InterPro" id="IPR038729">
    <property type="entry name" value="Rad50/SbcC_AAA"/>
</dbReference>